<evidence type="ECO:0000313" key="4">
    <source>
        <dbReference type="RefSeq" id="XP_030377213.1"/>
    </source>
</evidence>
<accession>A0A6J2TQ27</accession>
<organism evidence="3 4">
    <name type="scientific">Drosophila lebanonensis</name>
    <name type="common">Fruit fly</name>
    <name type="synonym">Scaptodrosophila lebanonensis</name>
    <dbReference type="NCBI Taxonomy" id="7225"/>
    <lineage>
        <taxon>Eukaryota</taxon>
        <taxon>Metazoa</taxon>
        <taxon>Ecdysozoa</taxon>
        <taxon>Arthropoda</taxon>
        <taxon>Hexapoda</taxon>
        <taxon>Insecta</taxon>
        <taxon>Pterygota</taxon>
        <taxon>Neoptera</taxon>
        <taxon>Endopterygota</taxon>
        <taxon>Diptera</taxon>
        <taxon>Brachycera</taxon>
        <taxon>Muscomorpha</taxon>
        <taxon>Ephydroidea</taxon>
        <taxon>Drosophilidae</taxon>
        <taxon>Scaptodrosophila</taxon>
    </lineage>
</organism>
<dbReference type="RefSeq" id="XP_030377213.1">
    <property type="nucleotide sequence ID" value="XM_030521353.1"/>
</dbReference>
<dbReference type="GeneID" id="115626101"/>
<evidence type="ECO:0000313" key="3">
    <source>
        <dbReference type="Proteomes" id="UP000504634"/>
    </source>
</evidence>
<keyword evidence="3" id="KW-1185">Reference proteome</keyword>
<reference evidence="4" key="1">
    <citation type="submission" date="2025-08" db="UniProtKB">
        <authorList>
            <consortium name="RefSeq"/>
        </authorList>
    </citation>
    <scope>IDENTIFICATION</scope>
    <source>
        <strain evidence="4">11010-0011.00</strain>
        <tissue evidence="4">Whole body</tissue>
    </source>
</reference>
<keyword evidence="2" id="KW-0732">Signal</keyword>
<evidence type="ECO:0000256" key="1">
    <source>
        <dbReference type="SAM" id="MobiDB-lite"/>
    </source>
</evidence>
<feature type="chain" id="PRO_5027011479" evidence="2">
    <location>
        <begin position="27"/>
        <end position="326"/>
    </location>
</feature>
<sequence length="326" mass="33748">MFKAKRKLLALATSSLCLLTLALGQAQNNTTIGRVEPLKLTSLTGYATPTNKREIPSLTQDLTGSATAKSYEPPPEFYRGPGSTSSDSTAASFLSKSTSVLGSGGHLGSVGESLSEAYNKWRNGGKFNYNLPGSALQDRISVEHLLNFSSIGHYGSTGHNTGSHGSVGYAYESHPLEYGHGGSGAGGGASIGGHHYGGPSYYGSSTSAETGVPFDVYSGRPGLGGGHGHYPGAGGEYSYSYPIEGSAHEIATHKGPHDLSQKALLAKSFLIPLASAAVLGIAAALVSNPLLLQLGTVSGVGPTIVGKRKRRETNKNKLQRAYAGHK</sequence>
<proteinExistence type="predicted"/>
<dbReference type="AlphaFoldDB" id="A0A6J2TQ27"/>
<gene>
    <name evidence="4" type="primary">LOC115626101</name>
</gene>
<dbReference type="OrthoDB" id="8051086at2759"/>
<feature type="signal peptide" evidence="2">
    <location>
        <begin position="1"/>
        <end position="26"/>
    </location>
</feature>
<feature type="region of interest" description="Disordered" evidence="1">
    <location>
        <begin position="65"/>
        <end position="90"/>
    </location>
</feature>
<protein>
    <submittedName>
        <fullName evidence="4">WW domain-containing protein C660.06</fullName>
    </submittedName>
</protein>
<name>A0A6J2TQ27_DROLE</name>
<dbReference type="Proteomes" id="UP000504634">
    <property type="component" value="Unplaced"/>
</dbReference>
<evidence type="ECO:0000256" key="2">
    <source>
        <dbReference type="SAM" id="SignalP"/>
    </source>
</evidence>